<dbReference type="RefSeq" id="WP_152432810.1">
    <property type="nucleotide sequence ID" value="NZ_CBCSDK010000028.1"/>
</dbReference>
<protein>
    <submittedName>
        <fullName evidence="2">Uncharacterized protein</fullName>
    </submittedName>
</protein>
<keyword evidence="1" id="KW-0812">Transmembrane</keyword>
<keyword evidence="1" id="KW-0472">Membrane</keyword>
<dbReference type="KEGG" id="vaq:FIV01_20590"/>
<organism evidence="2 3">
    <name type="scientific">Vibrio aquimaris</name>
    <dbReference type="NCBI Taxonomy" id="2587862"/>
    <lineage>
        <taxon>Bacteria</taxon>
        <taxon>Pseudomonadati</taxon>
        <taxon>Pseudomonadota</taxon>
        <taxon>Gammaproteobacteria</taxon>
        <taxon>Vibrionales</taxon>
        <taxon>Vibrionaceae</taxon>
        <taxon>Vibrio</taxon>
    </lineage>
</organism>
<evidence type="ECO:0000313" key="2">
    <source>
        <dbReference type="EMBL" id="QFT28803.1"/>
    </source>
</evidence>
<evidence type="ECO:0000256" key="1">
    <source>
        <dbReference type="SAM" id="Phobius"/>
    </source>
</evidence>
<gene>
    <name evidence="2" type="ORF">FIV01_20590</name>
</gene>
<sequence length="59" mass="6668">MWAKFKEITGTQKTKAAVLAAFFYALYVALQAYREQLPSWLYHGLVFLSKMGSAFFGGI</sequence>
<keyword evidence="3" id="KW-1185">Reference proteome</keyword>
<keyword evidence="1" id="KW-1133">Transmembrane helix</keyword>
<geneLocation type="plasmid" evidence="3">
    <name>pthaf100_b</name>
</geneLocation>
<accession>A0A5P9CS70</accession>
<reference evidence="2 3" key="1">
    <citation type="submission" date="2019-10" db="EMBL/GenBank/DDBJ databases">
        <title>Complete genome sequence of Vibrio sp. strain THAF100, isolated from non-filtered water from the water column of tank 6 of a marine aquarium containing stony-coral fragments. Water maintained at 26 degree C.</title>
        <authorList>
            <person name="Ruckert C."/>
            <person name="Franco A."/>
            <person name="Kalinowski J."/>
            <person name="Glaeser S."/>
        </authorList>
    </citation>
    <scope>NUCLEOTIDE SEQUENCE [LARGE SCALE GENOMIC DNA]</scope>
    <source>
        <strain evidence="2 3">THAF100</strain>
        <plasmid evidence="3">pthaf100_b</plasmid>
    </source>
</reference>
<evidence type="ECO:0000313" key="3">
    <source>
        <dbReference type="Proteomes" id="UP000326936"/>
    </source>
</evidence>
<feature type="transmembrane region" description="Helical" evidence="1">
    <location>
        <begin position="16"/>
        <end position="34"/>
    </location>
</feature>
<dbReference type="AlphaFoldDB" id="A0A5P9CS70"/>
<keyword evidence="2" id="KW-0614">Plasmid</keyword>
<name>A0A5P9CS70_9VIBR</name>
<dbReference type="Proteomes" id="UP000326936">
    <property type="component" value="Plasmid pTHAF100_b"/>
</dbReference>
<proteinExistence type="predicted"/>
<dbReference type="EMBL" id="CP045352">
    <property type="protein sequence ID" value="QFT28803.1"/>
    <property type="molecule type" value="Genomic_DNA"/>
</dbReference>